<dbReference type="AlphaFoldDB" id="A0A2P2NTU0"/>
<reference evidence="1" key="1">
    <citation type="submission" date="2018-02" db="EMBL/GenBank/DDBJ databases">
        <title>Rhizophora mucronata_Transcriptome.</title>
        <authorList>
            <person name="Meera S.P."/>
            <person name="Sreeshan A."/>
            <person name="Augustine A."/>
        </authorList>
    </citation>
    <scope>NUCLEOTIDE SEQUENCE</scope>
    <source>
        <tissue evidence="1">Leaf</tissue>
    </source>
</reference>
<dbReference type="EMBL" id="GGEC01065432">
    <property type="protein sequence ID" value="MBX45916.1"/>
    <property type="molecule type" value="Transcribed_RNA"/>
</dbReference>
<accession>A0A2P2NTU0</accession>
<organism evidence="1">
    <name type="scientific">Rhizophora mucronata</name>
    <name type="common">Asiatic mangrove</name>
    <dbReference type="NCBI Taxonomy" id="61149"/>
    <lineage>
        <taxon>Eukaryota</taxon>
        <taxon>Viridiplantae</taxon>
        <taxon>Streptophyta</taxon>
        <taxon>Embryophyta</taxon>
        <taxon>Tracheophyta</taxon>
        <taxon>Spermatophyta</taxon>
        <taxon>Magnoliopsida</taxon>
        <taxon>eudicotyledons</taxon>
        <taxon>Gunneridae</taxon>
        <taxon>Pentapetalae</taxon>
        <taxon>rosids</taxon>
        <taxon>fabids</taxon>
        <taxon>Malpighiales</taxon>
        <taxon>Rhizophoraceae</taxon>
        <taxon>Rhizophora</taxon>
    </lineage>
</organism>
<evidence type="ECO:0000313" key="1">
    <source>
        <dbReference type="EMBL" id="MBX45916.1"/>
    </source>
</evidence>
<name>A0A2P2NTU0_RHIMU</name>
<proteinExistence type="predicted"/>
<sequence length="43" mass="5113">MRSLSFKQSGQTPTKTSFRWKKQQELSCLYPSIFMVYAHLRTT</sequence>
<protein>
    <submittedName>
        <fullName evidence="1">Uncharacterized protein</fullName>
    </submittedName>
</protein>